<name>A0ABR2T8M5_9ROSI</name>
<sequence length="151" mass="16852">MLGLYPLSVLLLPEAIPFVIGILPPLEDACDTLSWISTPTGIFYVASAYAHLLEPAWKAIDPKWSWVCSLAVTPRIHMFIWLILKQRLMTNEEHCQRGLSSDASFYKIGLKWAKHFAEINEVDRSPAASLVTYLQWTPPAPGLVCLNADAS</sequence>
<feature type="chain" id="PRO_5046147480" description="Reverse transcriptase zinc-binding domain-containing protein" evidence="1">
    <location>
        <begin position="22"/>
        <end position="151"/>
    </location>
</feature>
<evidence type="ECO:0000256" key="1">
    <source>
        <dbReference type="SAM" id="SignalP"/>
    </source>
</evidence>
<dbReference type="EMBL" id="JBBPBN010000007">
    <property type="protein sequence ID" value="KAK9033805.1"/>
    <property type="molecule type" value="Genomic_DNA"/>
</dbReference>
<protein>
    <recommendedName>
        <fullName evidence="4">Reverse transcriptase zinc-binding domain-containing protein</fullName>
    </recommendedName>
</protein>
<reference evidence="2 3" key="1">
    <citation type="journal article" date="2024" name="G3 (Bethesda)">
        <title>Genome assembly of Hibiscus sabdariffa L. provides insights into metabolisms of medicinal natural products.</title>
        <authorList>
            <person name="Kim T."/>
        </authorList>
    </citation>
    <scope>NUCLEOTIDE SEQUENCE [LARGE SCALE GENOMIC DNA]</scope>
    <source>
        <strain evidence="2">TK-2024</strain>
        <tissue evidence="2">Old leaves</tissue>
    </source>
</reference>
<proteinExistence type="predicted"/>
<dbReference type="Proteomes" id="UP001396334">
    <property type="component" value="Unassembled WGS sequence"/>
</dbReference>
<accession>A0ABR2T8M5</accession>
<evidence type="ECO:0008006" key="4">
    <source>
        <dbReference type="Google" id="ProtNLM"/>
    </source>
</evidence>
<evidence type="ECO:0000313" key="3">
    <source>
        <dbReference type="Proteomes" id="UP001396334"/>
    </source>
</evidence>
<keyword evidence="1" id="KW-0732">Signal</keyword>
<gene>
    <name evidence="2" type="ORF">V6N11_049989</name>
</gene>
<comment type="caution">
    <text evidence="2">The sequence shown here is derived from an EMBL/GenBank/DDBJ whole genome shotgun (WGS) entry which is preliminary data.</text>
</comment>
<feature type="signal peptide" evidence="1">
    <location>
        <begin position="1"/>
        <end position="21"/>
    </location>
</feature>
<evidence type="ECO:0000313" key="2">
    <source>
        <dbReference type="EMBL" id="KAK9033805.1"/>
    </source>
</evidence>
<organism evidence="2 3">
    <name type="scientific">Hibiscus sabdariffa</name>
    <name type="common">roselle</name>
    <dbReference type="NCBI Taxonomy" id="183260"/>
    <lineage>
        <taxon>Eukaryota</taxon>
        <taxon>Viridiplantae</taxon>
        <taxon>Streptophyta</taxon>
        <taxon>Embryophyta</taxon>
        <taxon>Tracheophyta</taxon>
        <taxon>Spermatophyta</taxon>
        <taxon>Magnoliopsida</taxon>
        <taxon>eudicotyledons</taxon>
        <taxon>Gunneridae</taxon>
        <taxon>Pentapetalae</taxon>
        <taxon>rosids</taxon>
        <taxon>malvids</taxon>
        <taxon>Malvales</taxon>
        <taxon>Malvaceae</taxon>
        <taxon>Malvoideae</taxon>
        <taxon>Hibiscus</taxon>
    </lineage>
</organism>
<keyword evidence="3" id="KW-1185">Reference proteome</keyword>